<dbReference type="InParanoid" id="E9H8H2"/>
<reference evidence="2 3" key="1">
    <citation type="journal article" date="2011" name="Science">
        <title>The ecoresponsive genome of Daphnia pulex.</title>
        <authorList>
            <person name="Colbourne J.K."/>
            <person name="Pfrender M.E."/>
            <person name="Gilbert D."/>
            <person name="Thomas W.K."/>
            <person name="Tucker A."/>
            <person name="Oakley T.H."/>
            <person name="Tokishita S."/>
            <person name="Aerts A."/>
            <person name="Arnold G.J."/>
            <person name="Basu M.K."/>
            <person name="Bauer D.J."/>
            <person name="Caceres C.E."/>
            <person name="Carmel L."/>
            <person name="Casola C."/>
            <person name="Choi J.H."/>
            <person name="Detter J.C."/>
            <person name="Dong Q."/>
            <person name="Dusheyko S."/>
            <person name="Eads B.D."/>
            <person name="Frohlich T."/>
            <person name="Geiler-Samerotte K.A."/>
            <person name="Gerlach D."/>
            <person name="Hatcher P."/>
            <person name="Jogdeo S."/>
            <person name="Krijgsveld J."/>
            <person name="Kriventseva E.V."/>
            <person name="Kultz D."/>
            <person name="Laforsch C."/>
            <person name="Lindquist E."/>
            <person name="Lopez J."/>
            <person name="Manak J.R."/>
            <person name="Muller J."/>
            <person name="Pangilinan J."/>
            <person name="Patwardhan R.P."/>
            <person name="Pitluck S."/>
            <person name="Pritham E.J."/>
            <person name="Rechtsteiner A."/>
            <person name="Rho M."/>
            <person name="Rogozin I.B."/>
            <person name="Sakarya O."/>
            <person name="Salamov A."/>
            <person name="Schaack S."/>
            <person name="Shapiro H."/>
            <person name="Shiga Y."/>
            <person name="Skalitzky C."/>
            <person name="Smith Z."/>
            <person name="Souvorov A."/>
            <person name="Sung W."/>
            <person name="Tang Z."/>
            <person name="Tsuchiya D."/>
            <person name="Tu H."/>
            <person name="Vos H."/>
            <person name="Wang M."/>
            <person name="Wolf Y.I."/>
            <person name="Yamagata H."/>
            <person name="Yamada T."/>
            <person name="Ye Y."/>
            <person name="Shaw J.R."/>
            <person name="Andrews J."/>
            <person name="Crease T.J."/>
            <person name="Tang H."/>
            <person name="Lucas S.M."/>
            <person name="Robertson H.M."/>
            <person name="Bork P."/>
            <person name="Koonin E.V."/>
            <person name="Zdobnov E.M."/>
            <person name="Grigoriev I.V."/>
            <person name="Lynch M."/>
            <person name="Boore J.L."/>
        </authorList>
    </citation>
    <scope>NUCLEOTIDE SEQUENCE [LARGE SCALE GENOMIC DNA]</scope>
</reference>
<feature type="signal peptide" evidence="1">
    <location>
        <begin position="1"/>
        <end position="24"/>
    </location>
</feature>
<gene>
    <name evidence="2" type="ORF">DAPPUDRAFT_255060</name>
</gene>
<keyword evidence="3" id="KW-1185">Reference proteome</keyword>
<evidence type="ECO:0000313" key="3">
    <source>
        <dbReference type="Proteomes" id="UP000000305"/>
    </source>
</evidence>
<dbReference type="AlphaFoldDB" id="E9H8H2"/>
<evidence type="ECO:0000256" key="1">
    <source>
        <dbReference type="SAM" id="SignalP"/>
    </source>
</evidence>
<dbReference type="HOGENOM" id="CLU_2833782_0_0_1"/>
<name>E9H8H2_DAPPU</name>
<organism evidence="2 3">
    <name type="scientific">Daphnia pulex</name>
    <name type="common">Water flea</name>
    <dbReference type="NCBI Taxonomy" id="6669"/>
    <lineage>
        <taxon>Eukaryota</taxon>
        <taxon>Metazoa</taxon>
        <taxon>Ecdysozoa</taxon>
        <taxon>Arthropoda</taxon>
        <taxon>Crustacea</taxon>
        <taxon>Branchiopoda</taxon>
        <taxon>Diplostraca</taxon>
        <taxon>Cladocera</taxon>
        <taxon>Anomopoda</taxon>
        <taxon>Daphniidae</taxon>
        <taxon>Daphnia</taxon>
    </lineage>
</organism>
<dbReference type="EMBL" id="GL732604">
    <property type="protein sequence ID" value="EFX71979.1"/>
    <property type="molecule type" value="Genomic_DNA"/>
</dbReference>
<keyword evidence="1" id="KW-0732">Signal</keyword>
<dbReference type="KEGG" id="dpx:DAPPUDRAFT_255060"/>
<feature type="chain" id="PRO_5003238160" evidence="1">
    <location>
        <begin position="25"/>
        <end position="66"/>
    </location>
</feature>
<protein>
    <submittedName>
        <fullName evidence="2">Uncharacterized protein</fullName>
    </submittedName>
</protein>
<sequence>MKLSLFCVLFFIILIRTFFHPSKTNLNVHNHSSSLKKWCFDAHVWPIESGKVEVYGTVVPSLLCTI</sequence>
<evidence type="ECO:0000313" key="2">
    <source>
        <dbReference type="EMBL" id="EFX71979.1"/>
    </source>
</evidence>
<accession>E9H8H2</accession>
<dbReference type="Proteomes" id="UP000000305">
    <property type="component" value="Unassembled WGS sequence"/>
</dbReference>
<proteinExistence type="predicted"/>